<dbReference type="RefSeq" id="WP_072695862.1">
    <property type="nucleotide sequence ID" value="NZ_FRDI01000002.1"/>
</dbReference>
<gene>
    <name evidence="2" type="ORF">SAMN02745728_00349</name>
</gene>
<feature type="chain" id="PRO_5013246648" description="MetA-pathway of phenol degradation" evidence="1">
    <location>
        <begin position="27"/>
        <end position="313"/>
    </location>
</feature>
<protein>
    <recommendedName>
        <fullName evidence="4">MetA-pathway of phenol degradation</fullName>
    </recommendedName>
</protein>
<keyword evidence="1" id="KW-0732">Signal</keyword>
<dbReference type="InterPro" id="IPR025737">
    <property type="entry name" value="FApF"/>
</dbReference>
<dbReference type="STRING" id="1121455.SAMN02745728_00349"/>
<keyword evidence="3" id="KW-1185">Reference proteome</keyword>
<name>A0A1M7RZ74_9BACT</name>
<evidence type="ECO:0000313" key="2">
    <source>
        <dbReference type="EMBL" id="SHN51434.1"/>
    </source>
</evidence>
<reference evidence="2 3" key="1">
    <citation type="submission" date="2016-12" db="EMBL/GenBank/DDBJ databases">
        <authorList>
            <person name="Song W.-J."/>
            <person name="Kurnit D.M."/>
        </authorList>
    </citation>
    <scope>NUCLEOTIDE SEQUENCE [LARGE SCALE GENOMIC DNA]</scope>
    <source>
        <strain evidence="2 3">DSM 11393</strain>
    </source>
</reference>
<dbReference type="EMBL" id="FRDI01000002">
    <property type="protein sequence ID" value="SHN51434.1"/>
    <property type="molecule type" value="Genomic_DNA"/>
</dbReference>
<dbReference type="OrthoDB" id="5450709at2"/>
<dbReference type="Proteomes" id="UP000186469">
    <property type="component" value="Unassembled WGS sequence"/>
</dbReference>
<evidence type="ECO:0000256" key="1">
    <source>
        <dbReference type="SAM" id="SignalP"/>
    </source>
</evidence>
<sequence length="313" mass="34663">MNYQKHMKKTLLIFSTLCFLYSPALSQEAGETPKNTKQQKTNHLLGAPVNVGASSNVVIPKGVLLISPNYSIREKYSSSGPGNKQTPNVDSSIFITKIRYGLADRVELRINVPYTTFTSHAPKNGPVYNRDGFGDINIMGAYQITAQKFGDPVTTIATLGVGLPTAEKGKSTSVIPGNASWSGIAKTGIRKDFNQTHRLETELSYTLYMNEGNLDTKKGDVLMLNSQYRYMTQHNFDIGIENIIEKTFSSEVKGRNQKDDSFSCYVGPSVNVSIPVVDMWVGAGVFAGVVNDNRQRKPVEDYRVDFKVGKFFF</sequence>
<accession>A0A1M7RZ74</accession>
<dbReference type="AlphaFoldDB" id="A0A1M7RZ74"/>
<evidence type="ECO:0000313" key="3">
    <source>
        <dbReference type="Proteomes" id="UP000186469"/>
    </source>
</evidence>
<proteinExistence type="predicted"/>
<feature type="signal peptide" evidence="1">
    <location>
        <begin position="1"/>
        <end position="26"/>
    </location>
</feature>
<evidence type="ECO:0008006" key="4">
    <source>
        <dbReference type="Google" id="ProtNLM"/>
    </source>
</evidence>
<dbReference type="Pfam" id="PF13557">
    <property type="entry name" value="Phenol_MetA_deg"/>
    <property type="match status" value="1"/>
</dbReference>
<organism evidence="2 3">
    <name type="scientific">Desulfovibrio litoralis DSM 11393</name>
    <dbReference type="NCBI Taxonomy" id="1121455"/>
    <lineage>
        <taxon>Bacteria</taxon>
        <taxon>Pseudomonadati</taxon>
        <taxon>Thermodesulfobacteriota</taxon>
        <taxon>Desulfovibrionia</taxon>
        <taxon>Desulfovibrionales</taxon>
        <taxon>Desulfovibrionaceae</taxon>
        <taxon>Desulfovibrio</taxon>
    </lineage>
</organism>